<dbReference type="Pfam" id="PF01032">
    <property type="entry name" value="FecCD"/>
    <property type="match status" value="1"/>
</dbReference>
<dbReference type="CDD" id="cd06550">
    <property type="entry name" value="TM_ABC_iron-siderophores_like"/>
    <property type="match status" value="1"/>
</dbReference>
<dbReference type="RefSeq" id="WP_279583282.1">
    <property type="nucleotide sequence ID" value="NZ_BAAANY010000008.1"/>
</dbReference>
<accession>A0ABN2GGP1</accession>
<feature type="transmembrane region" description="Helical" evidence="8">
    <location>
        <begin position="302"/>
        <end position="324"/>
    </location>
</feature>
<feature type="transmembrane region" description="Helical" evidence="8">
    <location>
        <begin position="330"/>
        <end position="348"/>
    </location>
</feature>
<sequence>MSKLAVAAPAGDTVVGPEAAGRRHRSIGIRLTGLLVGLTALGIVAIASIAIGARAIPLGVTLDSLFGGLTGRDAEIIRTLRIPRTLLGAEVGVALGLAGALMQALTRNPLADPGILGVTAGASAAVVTAIAFIGIASLSGYVWFALLGAAAAMVLVYTLANRGRGGATPVRLALAGTAITFALGAYVSGVSLLDTTTFDQFRFWVVGSLGAATYATVWQVTPFLLVGALLALSLVRPLNAIALGEDTSRALGAKVELTRGVGVVAITLMCGAATAAVGPIAFVGLTVPHIARAITGPDQRWVLPYSLVISPALLLAADVAGRWLGSPGELQVGIVTPLIGAPLFVWLVRGRRVPQL</sequence>
<evidence type="ECO:0000256" key="8">
    <source>
        <dbReference type="SAM" id="Phobius"/>
    </source>
</evidence>
<evidence type="ECO:0000256" key="6">
    <source>
        <dbReference type="ARBA" id="ARBA00022989"/>
    </source>
</evidence>
<evidence type="ECO:0000256" key="4">
    <source>
        <dbReference type="ARBA" id="ARBA00022475"/>
    </source>
</evidence>
<keyword evidence="3" id="KW-0813">Transport</keyword>
<name>A0ABN2GGP1_9ACTN</name>
<evidence type="ECO:0000313" key="9">
    <source>
        <dbReference type="EMBL" id="GAA1670967.1"/>
    </source>
</evidence>
<protein>
    <submittedName>
        <fullName evidence="9">Iron chelate uptake ABC transporter family permease subunit</fullName>
    </submittedName>
</protein>
<comment type="subcellular location">
    <subcellularLocation>
        <location evidence="1">Cell membrane</location>
        <topology evidence="1">Multi-pass membrane protein</topology>
    </subcellularLocation>
</comment>
<evidence type="ECO:0000256" key="5">
    <source>
        <dbReference type="ARBA" id="ARBA00022692"/>
    </source>
</evidence>
<feature type="transmembrane region" description="Helical" evidence="8">
    <location>
        <begin position="114"/>
        <end position="135"/>
    </location>
</feature>
<comment type="caution">
    <text evidence="9">The sequence shown here is derived from an EMBL/GenBank/DDBJ whole genome shotgun (WGS) entry which is preliminary data.</text>
</comment>
<feature type="transmembrane region" description="Helical" evidence="8">
    <location>
        <begin position="141"/>
        <end position="160"/>
    </location>
</feature>
<dbReference type="PANTHER" id="PTHR30472">
    <property type="entry name" value="FERRIC ENTEROBACTIN TRANSPORT SYSTEM PERMEASE PROTEIN"/>
    <property type="match status" value="1"/>
</dbReference>
<feature type="transmembrane region" description="Helical" evidence="8">
    <location>
        <begin position="201"/>
        <end position="218"/>
    </location>
</feature>
<comment type="similarity">
    <text evidence="2">Belongs to the binding-protein-dependent transport system permease family. FecCD subfamily.</text>
</comment>
<evidence type="ECO:0000256" key="1">
    <source>
        <dbReference type="ARBA" id="ARBA00004651"/>
    </source>
</evidence>
<feature type="transmembrane region" description="Helical" evidence="8">
    <location>
        <begin position="31"/>
        <end position="56"/>
    </location>
</feature>
<keyword evidence="10" id="KW-1185">Reference proteome</keyword>
<feature type="transmembrane region" description="Helical" evidence="8">
    <location>
        <begin position="172"/>
        <end position="189"/>
    </location>
</feature>
<evidence type="ECO:0000256" key="3">
    <source>
        <dbReference type="ARBA" id="ARBA00022448"/>
    </source>
</evidence>
<dbReference type="Gene3D" id="1.10.3470.10">
    <property type="entry name" value="ABC transporter involved in vitamin B12 uptake, BtuC"/>
    <property type="match status" value="1"/>
</dbReference>
<evidence type="ECO:0000256" key="7">
    <source>
        <dbReference type="ARBA" id="ARBA00023136"/>
    </source>
</evidence>
<evidence type="ECO:0000256" key="2">
    <source>
        <dbReference type="ARBA" id="ARBA00007935"/>
    </source>
</evidence>
<evidence type="ECO:0000313" key="10">
    <source>
        <dbReference type="Proteomes" id="UP001500618"/>
    </source>
</evidence>
<dbReference type="SUPFAM" id="SSF81345">
    <property type="entry name" value="ABC transporter involved in vitamin B12 uptake, BtuC"/>
    <property type="match status" value="1"/>
</dbReference>
<dbReference type="InterPro" id="IPR037294">
    <property type="entry name" value="ABC_BtuC-like"/>
</dbReference>
<keyword evidence="6 8" id="KW-1133">Transmembrane helix</keyword>
<keyword evidence="7 8" id="KW-0472">Membrane</keyword>
<keyword evidence="5 8" id="KW-0812">Transmembrane</keyword>
<dbReference type="EMBL" id="BAAANY010000008">
    <property type="protein sequence ID" value="GAA1670967.1"/>
    <property type="molecule type" value="Genomic_DNA"/>
</dbReference>
<proteinExistence type="inferred from homology"/>
<organism evidence="9 10">
    <name type="scientific">Fodinicola feengrottensis</name>
    <dbReference type="NCBI Taxonomy" id="435914"/>
    <lineage>
        <taxon>Bacteria</taxon>
        <taxon>Bacillati</taxon>
        <taxon>Actinomycetota</taxon>
        <taxon>Actinomycetes</taxon>
        <taxon>Mycobacteriales</taxon>
        <taxon>Fodinicola</taxon>
    </lineage>
</organism>
<dbReference type="Proteomes" id="UP001500618">
    <property type="component" value="Unassembled WGS sequence"/>
</dbReference>
<dbReference type="PANTHER" id="PTHR30472:SF1">
    <property type="entry name" value="FE(3+) DICITRATE TRANSPORT SYSTEM PERMEASE PROTEIN FECC-RELATED"/>
    <property type="match status" value="1"/>
</dbReference>
<dbReference type="InterPro" id="IPR000522">
    <property type="entry name" value="ABC_transptr_permease_BtuC"/>
</dbReference>
<feature type="transmembrane region" description="Helical" evidence="8">
    <location>
        <begin position="263"/>
        <end position="290"/>
    </location>
</feature>
<keyword evidence="4" id="KW-1003">Cell membrane</keyword>
<reference evidence="9 10" key="1">
    <citation type="journal article" date="2019" name="Int. J. Syst. Evol. Microbiol.">
        <title>The Global Catalogue of Microorganisms (GCM) 10K type strain sequencing project: providing services to taxonomists for standard genome sequencing and annotation.</title>
        <authorList>
            <consortium name="The Broad Institute Genomics Platform"/>
            <consortium name="The Broad Institute Genome Sequencing Center for Infectious Disease"/>
            <person name="Wu L."/>
            <person name="Ma J."/>
        </authorList>
    </citation>
    <scope>NUCLEOTIDE SEQUENCE [LARGE SCALE GENOMIC DNA]</scope>
    <source>
        <strain evidence="9 10">JCM 14718</strain>
    </source>
</reference>
<gene>
    <name evidence="9" type="ORF">GCM10009765_20460</name>
</gene>